<evidence type="ECO:0000256" key="6">
    <source>
        <dbReference type="ARBA" id="ARBA00023136"/>
    </source>
</evidence>
<dbReference type="PIRSF" id="PIRSF006603">
    <property type="entry name" value="DinF"/>
    <property type="match status" value="1"/>
</dbReference>
<dbReference type="EMBL" id="WLXI01000064">
    <property type="protein sequence ID" value="MTD02568.1"/>
    <property type="molecule type" value="Genomic_DNA"/>
</dbReference>
<evidence type="ECO:0000256" key="4">
    <source>
        <dbReference type="ARBA" id="ARBA00022692"/>
    </source>
</evidence>
<protein>
    <submittedName>
        <fullName evidence="7">MATE family efflux transporter</fullName>
    </submittedName>
</protein>
<keyword evidence="2" id="KW-0813">Transport</keyword>
<sequence length="452" mass="49509">MQNLTKGNPITVILAFTLPLLIGSFFQLTYNFADSIIVGHTLGQNAFASVGATGSLMFLVLGFAQGLTSGLTIVTAQRFGADDQKGVKESFVHGLFYSVLVSLVLTVISLIFLKPLLLIMQTPINLVADAYDFLLAIFGGMIFTILFNYLSSAIRSLGNSRTPLISLIIASILNILLEFLFILYFKMGVLGAGIATIIAQAFSVLYLILYINKKIPHFRLKKDDLTLDRENLRNHARLGFPMAFQASIIAIGAITLQVTINKLGTEAIAAIAIASKTDQLAMLPMLNLGLALSTFTAQNYGAKAYKRILEGLKDSLIICMIWSVLFAILLIFQHRFFSGIFISKADPAVFHLAYLYYLINGSLYWILAILFILRSFIQGLGYGFVPTLAGIMELVMRAGVAIIGLLYFGFVGVASANPAAWIGSLLILIPSSLILIKKLKRQDLNENELRNL</sequence>
<evidence type="ECO:0000256" key="1">
    <source>
        <dbReference type="ARBA" id="ARBA00004651"/>
    </source>
</evidence>
<gene>
    <name evidence="7" type="ORF">GKS16_09850</name>
</gene>
<evidence type="ECO:0000256" key="2">
    <source>
        <dbReference type="ARBA" id="ARBA00022448"/>
    </source>
</evidence>
<dbReference type="PANTHER" id="PTHR43549:SF3">
    <property type="entry name" value="MULTIDRUG RESISTANCE PROTEIN YPNP-RELATED"/>
    <property type="match status" value="1"/>
</dbReference>
<accession>A0A6L6GBD1</accession>
<dbReference type="GO" id="GO:0015297">
    <property type="term" value="F:antiporter activity"/>
    <property type="evidence" value="ECO:0007669"/>
    <property type="project" value="InterPro"/>
</dbReference>
<dbReference type="Proteomes" id="UP000483839">
    <property type="component" value="Unassembled WGS sequence"/>
</dbReference>
<dbReference type="AlphaFoldDB" id="A0A6L6GBD1"/>
<dbReference type="InterPro" id="IPR048279">
    <property type="entry name" value="MdtK-like"/>
</dbReference>
<evidence type="ECO:0000256" key="3">
    <source>
        <dbReference type="ARBA" id="ARBA00022475"/>
    </source>
</evidence>
<dbReference type="Pfam" id="PF01554">
    <property type="entry name" value="MatE"/>
    <property type="match status" value="2"/>
</dbReference>
<keyword evidence="4" id="KW-0812">Transmembrane</keyword>
<evidence type="ECO:0000313" key="8">
    <source>
        <dbReference type="Proteomes" id="UP000483839"/>
    </source>
</evidence>
<dbReference type="NCBIfam" id="TIGR00797">
    <property type="entry name" value="matE"/>
    <property type="match status" value="1"/>
</dbReference>
<dbReference type="InterPro" id="IPR002528">
    <property type="entry name" value="MATE_fam"/>
</dbReference>
<keyword evidence="3" id="KW-1003">Cell membrane</keyword>
<comment type="caution">
    <text evidence="7">The sequence shown here is derived from an EMBL/GenBank/DDBJ whole genome shotgun (WGS) entry which is preliminary data.</text>
</comment>
<dbReference type="RefSeq" id="WP_154615579.1">
    <property type="nucleotide sequence ID" value="NZ_JADFBA010000005.1"/>
</dbReference>
<dbReference type="GO" id="GO:0005886">
    <property type="term" value="C:plasma membrane"/>
    <property type="evidence" value="ECO:0007669"/>
    <property type="project" value="UniProtKB-SubCell"/>
</dbReference>
<name>A0A6L6GBD1_STRUB</name>
<dbReference type="PANTHER" id="PTHR43549">
    <property type="entry name" value="MULTIDRUG RESISTANCE PROTEIN YPNP-RELATED"/>
    <property type="match status" value="1"/>
</dbReference>
<evidence type="ECO:0000256" key="5">
    <source>
        <dbReference type="ARBA" id="ARBA00022989"/>
    </source>
</evidence>
<keyword evidence="6" id="KW-0472">Membrane</keyword>
<dbReference type="GO" id="GO:0042910">
    <property type="term" value="F:xenobiotic transmembrane transporter activity"/>
    <property type="evidence" value="ECO:0007669"/>
    <property type="project" value="InterPro"/>
</dbReference>
<evidence type="ECO:0000313" key="7">
    <source>
        <dbReference type="EMBL" id="MTD02568.1"/>
    </source>
</evidence>
<proteinExistence type="predicted"/>
<comment type="subcellular location">
    <subcellularLocation>
        <location evidence="1">Cell membrane</location>
        <topology evidence="1">Multi-pass membrane protein</topology>
    </subcellularLocation>
</comment>
<reference evidence="7 8" key="1">
    <citation type="submission" date="2019-11" db="EMBL/GenBank/DDBJ databases">
        <title>Streptococcus uberis isolated from clinical mastitis cases on a southeastern Queensland dairy.</title>
        <authorList>
            <person name="Workentine M.L."/>
            <person name="Price R."/>
            <person name="Olchowy T."/>
        </authorList>
    </citation>
    <scope>NUCLEOTIDE SEQUENCE [LARGE SCALE GENOMIC DNA]</scope>
    <source>
        <strain evidence="7 8">OLC4459-A17</strain>
    </source>
</reference>
<organism evidence="7 8">
    <name type="scientific">Streptococcus uberis</name>
    <dbReference type="NCBI Taxonomy" id="1349"/>
    <lineage>
        <taxon>Bacteria</taxon>
        <taxon>Bacillati</taxon>
        <taxon>Bacillota</taxon>
        <taxon>Bacilli</taxon>
        <taxon>Lactobacillales</taxon>
        <taxon>Streptococcaceae</taxon>
        <taxon>Streptococcus</taxon>
    </lineage>
</organism>
<dbReference type="CDD" id="cd13138">
    <property type="entry name" value="MATE_yoeA_like"/>
    <property type="match status" value="1"/>
</dbReference>
<keyword evidence="5" id="KW-1133">Transmembrane helix</keyword>
<dbReference type="InterPro" id="IPR052031">
    <property type="entry name" value="Membrane_Transporter-Flippase"/>
</dbReference>